<evidence type="ECO:0008006" key="4">
    <source>
        <dbReference type="Google" id="ProtNLM"/>
    </source>
</evidence>
<dbReference type="Proteomes" id="UP000054495">
    <property type="component" value="Unassembled WGS sequence"/>
</dbReference>
<dbReference type="Gene3D" id="3.40.525.10">
    <property type="entry name" value="CRAL-TRIO lipid binding domain"/>
    <property type="match status" value="1"/>
</dbReference>
<gene>
    <name evidence="2" type="ORF">ANCCEY_03214</name>
</gene>
<dbReference type="EMBL" id="KE124830">
    <property type="protein sequence ID" value="EPB77710.1"/>
    <property type="molecule type" value="Genomic_DNA"/>
</dbReference>
<sequence>MHAALSPTRPISAEEQQAIVDLRTILPSIECLEDSYILRWLRAKDLRFDETAEALKKHVTFRKAWELDTIDSWVAPEKIPAIFMEHFRESTISHQTSGEFFVETVAVSVFPRRSMPRGDTFQAPATLNQLLTSLNDPSQTSFFEQPELMCVLFTVQQENDVNPINNSFQAQLLYFVAGENKDPAIQNRSIHGFPGFSPGMRPPRLSDRAGGR</sequence>
<dbReference type="AlphaFoldDB" id="A0A0D6M083"/>
<dbReference type="InterPro" id="IPR036865">
    <property type="entry name" value="CRAL-TRIO_dom_sf"/>
</dbReference>
<evidence type="ECO:0000313" key="2">
    <source>
        <dbReference type="EMBL" id="EPB77710.1"/>
    </source>
</evidence>
<accession>A0A0D6M083</accession>
<evidence type="ECO:0000313" key="3">
    <source>
        <dbReference type="Proteomes" id="UP000054495"/>
    </source>
</evidence>
<protein>
    <recommendedName>
        <fullName evidence="4">CRAL/TRIO N-terminal domain-containing protein</fullName>
    </recommendedName>
</protein>
<proteinExistence type="predicted"/>
<dbReference type="InterPro" id="IPR036273">
    <property type="entry name" value="CRAL/TRIO_N_dom_sf"/>
</dbReference>
<evidence type="ECO:0000256" key="1">
    <source>
        <dbReference type="SAM" id="MobiDB-lite"/>
    </source>
</evidence>
<feature type="region of interest" description="Disordered" evidence="1">
    <location>
        <begin position="191"/>
        <end position="212"/>
    </location>
</feature>
<name>A0A0D6M083_9BILA</name>
<keyword evidence="3" id="KW-1185">Reference proteome</keyword>
<organism evidence="2 3">
    <name type="scientific">Ancylostoma ceylanicum</name>
    <dbReference type="NCBI Taxonomy" id="53326"/>
    <lineage>
        <taxon>Eukaryota</taxon>
        <taxon>Metazoa</taxon>
        <taxon>Ecdysozoa</taxon>
        <taxon>Nematoda</taxon>
        <taxon>Chromadorea</taxon>
        <taxon>Rhabditida</taxon>
        <taxon>Rhabditina</taxon>
        <taxon>Rhabditomorpha</taxon>
        <taxon>Strongyloidea</taxon>
        <taxon>Ancylostomatidae</taxon>
        <taxon>Ancylostomatinae</taxon>
        <taxon>Ancylostoma</taxon>
    </lineage>
</organism>
<dbReference type="SUPFAM" id="SSF46938">
    <property type="entry name" value="CRAL/TRIO N-terminal domain"/>
    <property type="match status" value="1"/>
</dbReference>
<reference evidence="2 3" key="1">
    <citation type="submission" date="2013-05" db="EMBL/GenBank/DDBJ databases">
        <title>Draft genome of the parasitic nematode Anyclostoma ceylanicum.</title>
        <authorList>
            <person name="Mitreva M."/>
        </authorList>
    </citation>
    <scope>NUCLEOTIDE SEQUENCE [LARGE SCALE GENOMIC DNA]</scope>
</reference>